<dbReference type="InterPro" id="IPR026838">
    <property type="entry name" value="YheC/D"/>
</dbReference>
<sequence length="260" mass="30100">MIPSSKWSLHRFFAKHPVIKGYMPPTALYRPTLLGTYLHRYHTVFIKPSREHMGRGIIKVWKTHRGYSFVKQRGQTVSVPTLSRLRQKLQQKIGEKQHIIQKGIPLSKVKGRPFDIRVMMMRNGSGKWQYAGMLAKVAAKNSVVTNVAGGGKVITVQRAIAQSRSVKPERRAKLMRELIKMSYLICDHFNKYKHSSLIGIDWAIDKTGKLVLIEVNFDFPGYGPFADLPTKIYYHRIKRLRSEYLAWRKQRKRKKPALSS</sequence>
<organism evidence="1 2">
    <name type="scientific">Brevibacillus ruminantium</name>
    <dbReference type="NCBI Taxonomy" id="2950604"/>
    <lineage>
        <taxon>Bacteria</taxon>
        <taxon>Bacillati</taxon>
        <taxon>Bacillota</taxon>
        <taxon>Bacilli</taxon>
        <taxon>Bacillales</taxon>
        <taxon>Paenibacillaceae</taxon>
        <taxon>Brevibacillus</taxon>
    </lineage>
</organism>
<evidence type="ECO:0000313" key="1">
    <source>
        <dbReference type="EMBL" id="USG64327.1"/>
    </source>
</evidence>
<dbReference type="SUPFAM" id="SSF56059">
    <property type="entry name" value="Glutathione synthetase ATP-binding domain-like"/>
    <property type="match status" value="1"/>
</dbReference>
<accession>A0ABY4WBB2</accession>
<reference evidence="1" key="1">
    <citation type="submission" date="2022-06" db="EMBL/GenBank/DDBJ databases">
        <title>Genome sequencing of Brevibacillus sp. BB3-R1.</title>
        <authorList>
            <person name="Heo J."/>
            <person name="Lee D."/>
            <person name="Won M."/>
            <person name="Han B.-H."/>
            <person name="Hong S.-B."/>
            <person name="Kwon S.-W."/>
        </authorList>
    </citation>
    <scope>NUCLEOTIDE SEQUENCE</scope>
    <source>
        <strain evidence="1">BB3-R1</strain>
    </source>
</reference>
<dbReference type="RefSeq" id="WP_251871441.1">
    <property type="nucleotide sequence ID" value="NZ_CP098755.1"/>
</dbReference>
<dbReference type="Gene3D" id="3.30.470.20">
    <property type="entry name" value="ATP-grasp fold, B domain"/>
    <property type="match status" value="1"/>
</dbReference>
<keyword evidence="2" id="KW-1185">Reference proteome</keyword>
<name>A0ABY4WBB2_9BACL</name>
<evidence type="ECO:0000313" key="2">
    <source>
        <dbReference type="Proteomes" id="UP001056500"/>
    </source>
</evidence>
<protein>
    <submittedName>
        <fullName evidence="1">YheC/YheD family protein</fullName>
    </submittedName>
</protein>
<dbReference type="EMBL" id="CP098755">
    <property type="protein sequence ID" value="USG64327.1"/>
    <property type="molecule type" value="Genomic_DNA"/>
</dbReference>
<gene>
    <name evidence="1" type="ORF">NDK47_19510</name>
</gene>
<dbReference type="Pfam" id="PF14398">
    <property type="entry name" value="ATPgrasp_YheCD"/>
    <property type="match status" value="1"/>
</dbReference>
<proteinExistence type="predicted"/>
<dbReference type="Proteomes" id="UP001056500">
    <property type="component" value="Chromosome"/>
</dbReference>